<reference evidence="1" key="2">
    <citation type="submission" date="2023-06" db="EMBL/GenBank/DDBJ databases">
        <authorList>
            <consortium name="Lawrence Berkeley National Laboratory"/>
            <person name="Haridas S."/>
            <person name="Hensen N."/>
            <person name="Bonometti L."/>
            <person name="Westerberg I."/>
            <person name="Brannstrom I.O."/>
            <person name="Guillou S."/>
            <person name="Cros-Aarteil S."/>
            <person name="Calhoun S."/>
            <person name="Kuo A."/>
            <person name="Mondo S."/>
            <person name="Pangilinan J."/>
            <person name="Riley R."/>
            <person name="Labutti K."/>
            <person name="Andreopoulos B."/>
            <person name="Lipzen A."/>
            <person name="Chen C."/>
            <person name="Yanf M."/>
            <person name="Daum C."/>
            <person name="Ng V."/>
            <person name="Clum A."/>
            <person name="Steindorff A."/>
            <person name="Ohm R."/>
            <person name="Martin F."/>
            <person name="Silar P."/>
            <person name="Natvig D."/>
            <person name="Lalanne C."/>
            <person name="Gautier V."/>
            <person name="Ament-Velasquez S.L."/>
            <person name="Kruys A."/>
            <person name="Hutchinson M.I."/>
            <person name="Powell A.J."/>
            <person name="Barry K."/>
            <person name="Miller A.N."/>
            <person name="Grigoriev I.V."/>
            <person name="Debuchy R."/>
            <person name="Gladieux P."/>
            <person name="Thoren M.H."/>
            <person name="Johannesson H."/>
        </authorList>
    </citation>
    <scope>NUCLEOTIDE SEQUENCE</scope>
    <source>
        <strain evidence="1">CBS 314.62</strain>
    </source>
</reference>
<accession>A0AAE0X3P2</accession>
<dbReference type="Proteomes" id="UP001270362">
    <property type="component" value="Unassembled WGS sequence"/>
</dbReference>
<name>A0AAE0X3P2_9PEZI</name>
<proteinExistence type="predicted"/>
<comment type="caution">
    <text evidence="1">The sequence shown here is derived from an EMBL/GenBank/DDBJ whole genome shotgun (WGS) entry which is preliminary data.</text>
</comment>
<reference evidence="1" key="1">
    <citation type="journal article" date="2023" name="Mol. Phylogenet. Evol.">
        <title>Genome-scale phylogeny and comparative genomics of the fungal order Sordariales.</title>
        <authorList>
            <person name="Hensen N."/>
            <person name="Bonometti L."/>
            <person name="Westerberg I."/>
            <person name="Brannstrom I.O."/>
            <person name="Guillou S."/>
            <person name="Cros-Aarteil S."/>
            <person name="Calhoun S."/>
            <person name="Haridas S."/>
            <person name="Kuo A."/>
            <person name="Mondo S."/>
            <person name="Pangilinan J."/>
            <person name="Riley R."/>
            <person name="LaButti K."/>
            <person name="Andreopoulos B."/>
            <person name="Lipzen A."/>
            <person name="Chen C."/>
            <person name="Yan M."/>
            <person name="Daum C."/>
            <person name="Ng V."/>
            <person name="Clum A."/>
            <person name="Steindorff A."/>
            <person name="Ohm R.A."/>
            <person name="Martin F."/>
            <person name="Silar P."/>
            <person name="Natvig D.O."/>
            <person name="Lalanne C."/>
            <person name="Gautier V."/>
            <person name="Ament-Velasquez S.L."/>
            <person name="Kruys A."/>
            <person name="Hutchinson M.I."/>
            <person name="Powell A.J."/>
            <person name="Barry K."/>
            <person name="Miller A.N."/>
            <person name="Grigoriev I.V."/>
            <person name="Debuchy R."/>
            <person name="Gladieux P."/>
            <person name="Hiltunen Thoren M."/>
            <person name="Johannesson H."/>
        </authorList>
    </citation>
    <scope>NUCLEOTIDE SEQUENCE</scope>
    <source>
        <strain evidence="1">CBS 314.62</strain>
    </source>
</reference>
<protein>
    <submittedName>
        <fullName evidence="1">Uncharacterized protein</fullName>
    </submittedName>
</protein>
<sequence length="212" mass="23034">MACMMQATFFGRFLVGRGTPRRRCRERDRLGTLRSRDLSLTPGPASHQICWGTIVATGRLAGATPRCWMDSGRTDVAHASSLAWRGPLYPPLACSPVASHPPVAPFDHVGKEPGNQEIHGQDGVYDDAGSTGPWVRQPVLGGLIEIHDLETEPACDGMMTVAAYDTDRRACAKPSATQNQLEQTNTHRTRVPGCQLPIKSTCYFEPSGLHSP</sequence>
<dbReference type="AlphaFoldDB" id="A0AAE0X3P2"/>
<gene>
    <name evidence="1" type="ORF">B0T22DRAFT_270145</name>
</gene>
<dbReference type="EMBL" id="JAULSO010000004">
    <property type="protein sequence ID" value="KAK3684126.1"/>
    <property type="molecule type" value="Genomic_DNA"/>
</dbReference>
<keyword evidence="2" id="KW-1185">Reference proteome</keyword>
<evidence type="ECO:0000313" key="2">
    <source>
        <dbReference type="Proteomes" id="UP001270362"/>
    </source>
</evidence>
<organism evidence="1 2">
    <name type="scientific">Podospora appendiculata</name>
    <dbReference type="NCBI Taxonomy" id="314037"/>
    <lineage>
        <taxon>Eukaryota</taxon>
        <taxon>Fungi</taxon>
        <taxon>Dikarya</taxon>
        <taxon>Ascomycota</taxon>
        <taxon>Pezizomycotina</taxon>
        <taxon>Sordariomycetes</taxon>
        <taxon>Sordariomycetidae</taxon>
        <taxon>Sordariales</taxon>
        <taxon>Podosporaceae</taxon>
        <taxon>Podospora</taxon>
    </lineage>
</organism>
<evidence type="ECO:0000313" key="1">
    <source>
        <dbReference type="EMBL" id="KAK3684126.1"/>
    </source>
</evidence>